<protein>
    <submittedName>
        <fullName evidence="2">20293_t:CDS:1</fullName>
    </submittedName>
</protein>
<comment type="caution">
    <text evidence="2">The sequence shown here is derived from an EMBL/GenBank/DDBJ whole genome shotgun (WGS) entry which is preliminary data.</text>
</comment>
<feature type="chain" id="PRO_5040161922" evidence="1">
    <location>
        <begin position="27"/>
        <end position="101"/>
    </location>
</feature>
<evidence type="ECO:0000313" key="3">
    <source>
        <dbReference type="Proteomes" id="UP000789759"/>
    </source>
</evidence>
<feature type="signal peptide" evidence="1">
    <location>
        <begin position="1"/>
        <end position="26"/>
    </location>
</feature>
<gene>
    <name evidence="2" type="ORF">CPELLU_LOCUS850</name>
</gene>
<organism evidence="2 3">
    <name type="scientific">Cetraspora pellucida</name>
    <dbReference type="NCBI Taxonomy" id="1433469"/>
    <lineage>
        <taxon>Eukaryota</taxon>
        <taxon>Fungi</taxon>
        <taxon>Fungi incertae sedis</taxon>
        <taxon>Mucoromycota</taxon>
        <taxon>Glomeromycotina</taxon>
        <taxon>Glomeromycetes</taxon>
        <taxon>Diversisporales</taxon>
        <taxon>Gigasporaceae</taxon>
        <taxon>Cetraspora</taxon>
    </lineage>
</organism>
<dbReference type="PROSITE" id="PS51257">
    <property type="entry name" value="PROKAR_LIPOPROTEIN"/>
    <property type="match status" value="1"/>
</dbReference>
<name>A0A9N8VXN5_9GLOM</name>
<keyword evidence="1" id="KW-0732">Signal</keyword>
<keyword evidence="3" id="KW-1185">Reference proteome</keyword>
<sequence>MESKSSFFKILVIACSVFLACSMVLASPLVDRDYQCSDICVGQCDNCAFVSSDCTGPLCNVLLYGAGTCGSTCLMHCGACNFVCTGCTGSPPLCPTCSRTC</sequence>
<dbReference type="OrthoDB" id="10405974at2759"/>
<dbReference type="EMBL" id="CAJVQA010000282">
    <property type="protein sequence ID" value="CAG8466122.1"/>
    <property type="molecule type" value="Genomic_DNA"/>
</dbReference>
<accession>A0A9N8VXN5</accession>
<evidence type="ECO:0000256" key="1">
    <source>
        <dbReference type="SAM" id="SignalP"/>
    </source>
</evidence>
<reference evidence="2" key="1">
    <citation type="submission" date="2021-06" db="EMBL/GenBank/DDBJ databases">
        <authorList>
            <person name="Kallberg Y."/>
            <person name="Tangrot J."/>
            <person name="Rosling A."/>
        </authorList>
    </citation>
    <scope>NUCLEOTIDE SEQUENCE</scope>
    <source>
        <strain evidence="2">FL966</strain>
    </source>
</reference>
<evidence type="ECO:0000313" key="2">
    <source>
        <dbReference type="EMBL" id="CAG8466122.1"/>
    </source>
</evidence>
<proteinExistence type="predicted"/>
<dbReference type="Proteomes" id="UP000789759">
    <property type="component" value="Unassembled WGS sequence"/>
</dbReference>
<dbReference type="AlphaFoldDB" id="A0A9N8VXN5"/>